<accession>A0A0A9A710</accession>
<proteinExistence type="predicted"/>
<name>A0A0A9A710_ARUDO</name>
<organism evidence="1">
    <name type="scientific">Arundo donax</name>
    <name type="common">Giant reed</name>
    <name type="synonym">Donax arundinaceus</name>
    <dbReference type="NCBI Taxonomy" id="35708"/>
    <lineage>
        <taxon>Eukaryota</taxon>
        <taxon>Viridiplantae</taxon>
        <taxon>Streptophyta</taxon>
        <taxon>Embryophyta</taxon>
        <taxon>Tracheophyta</taxon>
        <taxon>Spermatophyta</taxon>
        <taxon>Magnoliopsida</taxon>
        <taxon>Liliopsida</taxon>
        <taxon>Poales</taxon>
        <taxon>Poaceae</taxon>
        <taxon>PACMAD clade</taxon>
        <taxon>Arundinoideae</taxon>
        <taxon>Arundineae</taxon>
        <taxon>Arundo</taxon>
    </lineage>
</organism>
<evidence type="ECO:0000313" key="1">
    <source>
        <dbReference type="EMBL" id="JAD45703.1"/>
    </source>
</evidence>
<dbReference type="AlphaFoldDB" id="A0A0A9A710"/>
<dbReference type="EMBL" id="GBRH01252192">
    <property type="protein sequence ID" value="JAD45703.1"/>
    <property type="molecule type" value="Transcribed_RNA"/>
</dbReference>
<protein>
    <submittedName>
        <fullName evidence="1">Uncharacterized protein</fullName>
    </submittedName>
</protein>
<reference evidence="1" key="2">
    <citation type="journal article" date="2015" name="Data Brief">
        <title>Shoot transcriptome of the giant reed, Arundo donax.</title>
        <authorList>
            <person name="Barrero R.A."/>
            <person name="Guerrero F.D."/>
            <person name="Moolhuijzen P."/>
            <person name="Goolsby J.A."/>
            <person name="Tidwell J."/>
            <person name="Bellgard S.E."/>
            <person name="Bellgard M.I."/>
        </authorList>
    </citation>
    <scope>NUCLEOTIDE SEQUENCE</scope>
    <source>
        <tissue evidence="1">Shoot tissue taken approximately 20 cm above the soil surface</tissue>
    </source>
</reference>
<sequence>MSLTAKVLSRMLLEMADMGVTLRLSSTVYVTMPWTNPFAPPAEAFSFFLPEPPDPGEAFCTTVVICQEQDGQLVLLTSIT</sequence>
<reference evidence="1" key="1">
    <citation type="submission" date="2014-09" db="EMBL/GenBank/DDBJ databases">
        <authorList>
            <person name="Magalhaes I.L.F."/>
            <person name="Oliveira U."/>
            <person name="Santos F.R."/>
            <person name="Vidigal T.H.D.A."/>
            <person name="Brescovit A.D."/>
            <person name="Santos A.J."/>
        </authorList>
    </citation>
    <scope>NUCLEOTIDE SEQUENCE</scope>
    <source>
        <tissue evidence="1">Shoot tissue taken approximately 20 cm above the soil surface</tissue>
    </source>
</reference>